<dbReference type="GO" id="GO:0006508">
    <property type="term" value="P:proteolysis"/>
    <property type="evidence" value="ECO:0007669"/>
    <property type="project" value="UniProtKB-KW"/>
</dbReference>
<sequence length="560" mass="61043">MEAKQIVFFFLLFTVVISVSSDPPQYQTFFPTSLPQVSHDLETLSWDIPKQFSDSHSESETPPIVVRLHHADHLSPSSNSTPESLFLNRLQRDAVRARTIACRKPQNFRSFITSGFSIGSSEYVTLIGVGTPATQVYMTIDTGSDVTWLQCQPCPYCYPQQGPIFNPKSSTSFASVHCNSPLCTLIGPLGCRNPRDKCQYRLTHGDEYTTSGELSTETLTFGATKLPQLPIGCGHNNEGSFAGAGGLLGLGQGKLSFPAQARINKLSYCLVEPGSKSGSYLIFGESPVSGKTVFITPLLTNPEIDTYYYVELIGISVGGTRVRGIGPSVFKLNSNGSGGVIVDSSTSVTRLVQPAYNALRDAFKAQASHLKPAKADRFSTFDTCYEIHTDVNVPTVALNFRGADVPLQPSNILTPVDNKGRYCFAFAEATDGLSIIGNIQQKGFRDLAATSVNTPPIIFNDRPPDTARRRRPPSLSIGGTNSACLLVYNSGEIQTDLNSSRSSYTLTIVSYNDCARIGRGCFLTGQSLDWKLTAGFRSSAHDGKNSMKGRRTWPREVFRR</sequence>
<keyword evidence="2 7" id="KW-0645">Protease</keyword>
<feature type="domain" description="Peptidase A1" evidence="6">
    <location>
        <begin position="123"/>
        <end position="460"/>
    </location>
</feature>
<evidence type="ECO:0000313" key="7">
    <source>
        <dbReference type="EMBL" id="GER37319.1"/>
    </source>
</evidence>
<gene>
    <name evidence="7" type="ORF">STAS_13711</name>
</gene>
<proteinExistence type="inferred from homology"/>
<comment type="similarity">
    <text evidence="1">Belongs to the peptidase A1 family.</text>
</comment>
<keyword evidence="5" id="KW-0732">Signal</keyword>
<dbReference type="AlphaFoldDB" id="A0A5A7PWR7"/>
<evidence type="ECO:0000256" key="1">
    <source>
        <dbReference type="ARBA" id="ARBA00007447"/>
    </source>
</evidence>
<feature type="signal peptide" evidence="5">
    <location>
        <begin position="1"/>
        <end position="21"/>
    </location>
</feature>
<dbReference type="Pfam" id="PF14541">
    <property type="entry name" value="TAXi_C"/>
    <property type="match status" value="1"/>
</dbReference>
<dbReference type="EMBL" id="BKCP01005317">
    <property type="protein sequence ID" value="GER37319.1"/>
    <property type="molecule type" value="Genomic_DNA"/>
</dbReference>
<dbReference type="GO" id="GO:0004190">
    <property type="term" value="F:aspartic-type endopeptidase activity"/>
    <property type="evidence" value="ECO:0007669"/>
    <property type="project" value="InterPro"/>
</dbReference>
<evidence type="ECO:0000256" key="4">
    <source>
        <dbReference type="SAM" id="MobiDB-lite"/>
    </source>
</evidence>
<evidence type="ECO:0000256" key="5">
    <source>
        <dbReference type="SAM" id="SignalP"/>
    </source>
</evidence>
<dbReference type="SUPFAM" id="SSF50630">
    <property type="entry name" value="Acid proteases"/>
    <property type="match status" value="1"/>
</dbReference>
<dbReference type="InterPro" id="IPR051708">
    <property type="entry name" value="Plant_Aspart_Prot_A1"/>
</dbReference>
<protein>
    <submittedName>
        <fullName evidence="7">Eukaryotic aspartyl protease family protein</fullName>
    </submittedName>
</protein>
<evidence type="ECO:0000256" key="2">
    <source>
        <dbReference type="ARBA" id="ARBA00022670"/>
    </source>
</evidence>
<evidence type="ECO:0000256" key="3">
    <source>
        <dbReference type="ARBA" id="ARBA00022801"/>
    </source>
</evidence>
<keyword evidence="3" id="KW-0378">Hydrolase</keyword>
<dbReference type="Proteomes" id="UP000325081">
    <property type="component" value="Unassembled WGS sequence"/>
</dbReference>
<evidence type="ECO:0000259" key="6">
    <source>
        <dbReference type="PROSITE" id="PS51767"/>
    </source>
</evidence>
<dbReference type="PANTHER" id="PTHR47967:SF60">
    <property type="entry name" value="PROTEIN ASPARTIC PROTEASE IN GUARD CELL 1-LIKE"/>
    <property type="match status" value="1"/>
</dbReference>
<organism evidence="7 8">
    <name type="scientific">Striga asiatica</name>
    <name type="common">Asiatic witchweed</name>
    <name type="synonym">Buchnera asiatica</name>
    <dbReference type="NCBI Taxonomy" id="4170"/>
    <lineage>
        <taxon>Eukaryota</taxon>
        <taxon>Viridiplantae</taxon>
        <taxon>Streptophyta</taxon>
        <taxon>Embryophyta</taxon>
        <taxon>Tracheophyta</taxon>
        <taxon>Spermatophyta</taxon>
        <taxon>Magnoliopsida</taxon>
        <taxon>eudicotyledons</taxon>
        <taxon>Gunneridae</taxon>
        <taxon>Pentapetalae</taxon>
        <taxon>asterids</taxon>
        <taxon>lamiids</taxon>
        <taxon>Lamiales</taxon>
        <taxon>Orobanchaceae</taxon>
        <taxon>Buchnereae</taxon>
        <taxon>Striga</taxon>
    </lineage>
</organism>
<feature type="region of interest" description="Disordered" evidence="4">
    <location>
        <begin position="540"/>
        <end position="560"/>
    </location>
</feature>
<dbReference type="InterPro" id="IPR033121">
    <property type="entry name" value="PEPTIDASE_A1"/>
</dbReference>
<dbReference type="Gene3D" id="2.40.70.10">
    <property type="entry name" value="Acid Proteases"/>
    <property type="match status" value="2"/>
</dbReference>
<reference evidence="8" key="1">
    <citation type="journal article" date="2019" name="Curr. Biol.">
        <title>Genome Sequence of Striga asiatica Provides Insight into the Evolution of Plant Parasitism.</title>
        <authorList>
            <person name="Yoshida S."/>
            <person name="Kim S."/>
            <person name="Wafula E.K."/>
            <person name="Tanskanen J."/>
            <person name="Kim Y.M."/>
            <person name="Honaas L."/>
            <person name="Yang Z."/>
            <person name="Spallek T."/>
            <person name="Conn C.E."/>
            <person name="Ichihashi Y."/>
            <person name="Cheong K."/>
            <person name="Cui S."/>
            <person name="Der J.P."/>
            <person name="Gundlach H."/>
            <person name="Jiao Y."/>
            <person name="Hori C."/>
            <person name="Ishida J.K."/>
            <person name="Kasahara H."/>
            <person name="Kiba T."/>
            <person name="Kim M.S."/>
            <person name="Koo N."/>
            <person name="Laohavisit A."/>
            <person name="Lee Y.H."/>
            <person name="Lumba S."/>
            <person name="McCourt P."/>
            <person name="Mortimer J.C."/>
            <person name="Mutuku J.M."/>
            <person name="Nomura T."/>
            <person name="Sasaki-Sekimoto Y."/>
            <person name="Seto Y."/>
            <person name="Wang Y."/>
            <person name="Wakatake T."/>
            <person name="Sakakibara H."/>
            <person name="Demura T."/>
            <person name="Yamaguchi S."/>
            <person name="Yoneyama K."/>
            <person name="Manabe R.I."/>
            <person name="Nelson D.C."/>
            <person name="Schulman A.H."/>
            <person name="Timko M.P."/>
            <person name="dePamphilis C.W."/>
            <person name="Choi D."/>
            <person name="Shirasu K."/>
        </authorList>
    </citation>
    <scope>NUCLEOTIDE SEQUENCE [LARGE SCALE GENOMIC DNA]</scope>
    <source>
        <strain evidence="8">cv. UVA1</strain>
    </source>
</reference>
<dbReference type="FunFam" id="2.40.70.10:FF:000031">
    <property type="entry name" value="Aspartyl protease AED1"/>
    <property type="match status" value="1"/>
</dbReference>
<name>A0A5A7PWR7_STRAF</name>
<dbReference type="PANTHER" id="PTHR47967">
    <property type="entry name" value="OS07G0603500 PROTEIN-RELATED"/>
    <property type="match status" value="1"/>
</dbReference>
<dbReference type="OrthoDB" id="2747330at2759"/>
<dbReference type="PROSITE" id="PS51767">
    <property type="entry name" value="PEPTIDASE_A1"/>
    <property type="match status" value="1"/>
</dbReference>
<dbReference type="InterPro" id="IPR032799">
    <property type="entry name" value="TAXi_C"/>
</dbReference>
<keyword evidence="8" id="KW-1185">Reference proteome</keyword>
<dbReference type="PROSITE" id="PS00141">
    <property type="entry name" value="ASP_PROTEASE"/>
    <property type="match status" value="1"/>
</dbReference>
<evidence type="ECO:0000313" key="8">
    <source>
        <dbReference type="Proteomes" id="UP000325081"/>
    </source>
</evidence>
<dbReference type="InterPro" id="IPR021109">
    <property type="entry name" value="Peptidase_aspartic_dom_sf"/>
</dbReference>
<comment type="caution">
    <text evidence="7">The sequence shown here is derived from an EMBL/GenBank/DDBJ whole genome shotgun (WGS) entry which is preliminary data.</text>
</comment>
<dbReference type="Pfam" id="PF14543">
    <property type="entry name" value="TAXi_N"/>
    <property type="match status" value="1"/>
</dbReference>
<dbReference type="InterPro" id="IPR032861">
    <property type="entry name" value="TAXi_N"/>
</dbReference>
<accession>A0A5A7PWR7</accession>
<feature type="chain" id="PRO_5023032305" evidence="5">
    <location>
        <begin position="22"/>
        <end position="560"/>
    </location>
</feature>
<dbReference type="InterPro" id="IPR001969">
    <property type="entry name" value="Aspartic_peptidase_AS"/>
</dbReference>